<feature type="transmembrane region" description="Helical" evidence="5">
    <location>
        <begin position="341"/>
        <end position="362"/>
    </location>
</feature>
<feature type="transmembrane region" description="Helical" evidence="5">
    <location>
        <begin position="374"/>
        <end position="395"/>
    </location>
</feature>
<keyword evidence="4 5" id="KW-0472">Membrane</keyword>
<organism evidence="6 7">
    <name type="scientific">Pedobacter xixiisoli</name>
    <dbReference type="NCBI Taxonomy" id="1476464"/>
    <lineage>
        <taxon>Bacteria</taxon>
        <taxon>Pseudomonadati</taxon>
        <taxon>Bacteroidota</taxon>
        <taxon>Sphingobacteriia</taxon>
        <taxon>Sphingobacteriales</taxon>
        <taxon>Sphingobacteriaceae</taxon>
        <taxon>Pedobacter</taxon>
    </lineage>
</organism>
<accession>A0A285ZW23</accession>
<reference evidence="7" key="1">
    <citation type="submission" date="2017-09" db="EMBL/GenBank/DDBJ databases">
        <authorList>
            <person name="Varghese N."/>
            <person name="Submissions S."/>
        </authorList>
    </citation>
    <scope>NUCLEOTIDE SEQUENCE [LARGE SCALE GENOMIC DNA]</scope>
    <source>
        <strain evidence="7">CGMCC 1.12803</strain>
    </source>
</reference>
<feature type="transmembrane region" description="Helical" evidence="5">
    <location>
        <begin position="83"/>
        <end position="116"/>
    </location>
</feature>
<dbReference type="GO" id="GO:0015179">
    <property type="term" value="F:L-amino acid transmembrane transporter activity"/>
    <property type="evidence" value="ECO:0007669"/>
    <property type="project" value="TreeGrafter"/>
</dbReference>
<evidence type="ECO:0000256" key="3">
    <source>
        <dbReference type="ARBA" id="ARBA00022989"/>
    </source>
</evidence>
<dbReference type="RefSeq" id="WP_097130042.1">
    <property type="nucleotide sequence ID" value="NZ_OCMT01000002.1"/>
</dbReference>
<dbReference type="AlphaFoldDB" id="A0A285ZW23"/>
<feature type="transmembrane region" description="Helical" evidence="5">
    <location>
        <begin position="152"/>
        <end position="170"/>
    </location>
</feature>
<feature type="transmembrane region" description="Helical" evidence="5">
    <location>
        <begin position="224"/>
        <end position="244"/>
    </location>
</feature>
<feature type="transmembrane region" description="Helical" evidence="5">
    <location>
        <begin position="318"/>
        <end position="335"/>
    </location>
</feature>
<evidence type="ECO:0000313" key="7">
    <source>
        <dbReference type="Proteomes" id="UP000219281"/>
    </source>
</evidence>
<dbReference type="InterPro" id="IPR002293">
    <property type="entry name" value="AA/rel_permease1"/>
</dbReference>
<keyword evidence="2 5" id="KW-0812">Transmembrane</keyword>
<proteinExistence type="predicted"/>
<dbReference type="GO" id="GO:0016020">
    <property type="term" value="C:membrane"/>
    <property type="evidence" value="ECO:0007669"/>
    <property type="project" value="UniProtKB-SubCell"/>
</dbReference>
<dbReference type="PIRSF" id="PIRSF006060">
    <property type="entry name" value="AA_transporter"/>
    <property type="match status" value="1"/>
</dbReference>
<comment type="subcellular location">
    <subcellularLocation>
        <location evidence="1">Membrane</location>
        <topology evidence="1">Multi-pass membrane protein</topology>
    </subcellularLocation>
</comment>
<feature type="transmembrane region" description="Helical" evidence="5">
    <location>
        <begin position="39"/>
        <end position="62"/>
    </location>
</feature>
<keyword evidence="3 5" id="KW-1133">Transmembrane helix</keyword>
<keyword evidence="7" id="KW-1185">Reference proteome</keyword>
<evidence type="ECO:0000256" key="1">
    <source>
        <dbReference type="ARBA" id="ARBA00004141"/>
    </source>
</evidence>
<feature type="transmembrane region" description="Helical" evidence="5">
    <location>
        <begin position="122"/>
        <end position="140"/>
    </location>
</feature>
<gene>
    <name evidence="6" type="ORF">SAMN06297358_1271</name>
</gene>
<dbReference type="Gene3D" id="1.20.1740.10">
    <property type="entry name" value="Amino acid/polyamine transporter I"/>
    <property type="match status" value="1"/>
</dbReference>
<feature type="transmembrane region" description="Helical" evidence="5">
    <location>
        <begin position="12"/>
        <end position="33"/>
    </location>
</feature>
<evidence type="ECO:0000256" key="5">
    <source>
        <dbReference type="SAM" id="Phobius"/>
    </source>
</evidence>
<evidence type="ECO:0000256" key="2">
    <source>
        <dbReference type="ARBA" id="ARBA00022692"/>
    </source>
</evidence>
<dbReference type="OrthoDB" id="9810109at2"/>
<dbReference type="InterPro" id="IPR050598">
    <property type="entry name" value="AminoAcid_Transporter"/>
</dbReference>
<feature type="transmembrane region" description="Helical" evidence="5">
    <location>
        <begin position="274"/>
        <end position="298"/>
    </location>
</feature>
<dbReference type="Proteomes" id="UP000219281">
    <property type="component" value="Unassembled WGS sequence"/>
</dbReference>
<dbReference type="EMBL" id="OCMT01000002">
    <property type="protein sequence ID" value="SOD13844.1"/>
    <property type="molecule type" value="Genomic_DNA"/>
</dbReference>
<evidence type="ECO:0000256" key="4">
    <source>
        <dbReference type="ARBA" id="ARBA00023136"/>
    </source>
</evidence>
<dbReference type="Pfam" id="PF13520">
    <property type="entry name" value="AA_permease_2"/>
    <property type="match status" value="1"/>
</dbReference>
<evidence type="ECO:0000313" key="6">
    <source>
        <dbReference type="EMBL" id="SOD13844.1"/>
    </source>
</evidence>
<dbReference type="PANTHER" id="PTHR11785:SF512">
    <property type="entry name" value="SOBREMESA, ISOFORM B"/>
    <property type="match status" value="1"/>
</dbReference>
<protein>
    <submittedName>
        <fullName evidence="6">Amino acid/polyamine/organocation transporter, APC superfamily</fullName>
    </submittedName>
</protein>
<name>A0A285ZW23_9SPHI</name>
<feature type="transmembrane region" description="Helical" evidence="5">
    <location>
        <begin position="190"/>
        <end position="212"/>
    </location>
</feature>
<sequence>MQNHKIGLWPATALVVASMIGTGVFTSLGFQVAGLPSVAILLLLWAIGGLVAFCGALSYIHLAKLVPGTGGEYHYINSCYPNWLATGVGPISVLSGFIGPIALSCMTVAAYAGAIFPALPRQLFAFFVVLLVSLPHLFNIKWGSRFQMMLTAIKVLLILVLIIFGLQAVPKGNPILFSEDDKKLLFSNSFAISLVYVSFAYSGWNACVYIFSEISDAERTIKRSILLGCLLVVVLYLLLNYIFLRVLPFKVMDGKLEIGVLAAKQLFGANVGSWLGGLMAALLLATISAMVWIGPRIIARFARDWKLHVMARNNGKGIPFNASLLQLVLVSLMIFTGTFKQVMFCSALLMNLIALLAVLILFRKNMGLSIAQKIAPCVFVLFNLWSLTTIIRFFFT</sequence>
<dbReference type="PANTHER" id="PTHR11785">
    <property type="entry name" value="AMINO ACID TRANSPORTER"/>
    <property type="match status" value="1"/>
</dbReference>